<evidence type="ECO:0000313" key="1">
    <source>
        <dbReference type="EMBL" id="CAK5083285.1"/>
    </source>
</evidence>
<protein>
    <submittedName>
        <fullName evidence="1">Uncharacterized protein</fullName>
    </submittedName>
</protein>
<dbReference type="Proteomes" id="UP001497535">
    <property type="component" value="Unassembled WGS sequence"/>
</dbReference>
<name>A0ACB0ZWC4_MELEN</name>
<evidence type="ECO:0000313" key="2">
    <source>
        <dbReference type="Proteomes" id="UP001497535"/>
    </source>
</evidence>
<comment type="caution">
    <text evidence="1">The sequence shown here is derived from an EMBL/GenBank/DDBJ whole genome shotgun (WGS) entry which is preliminary data.</text>
</comment>
<dbReference type="EMBL" id="CAVMJV010000050">
    <property type="protein sequence ID" value="CAK5083285.1"/>
    <property type="molecule type" value="Genomic_DNA"/>
</dbReference>
<reference evidence="1" key="1">
    <citation type="submission" date="2023-11" db="EMBL/GenBank/DDBJ databases">
        <authorList>
            <person name="Poullet M."/>
        </authorList>
    </citation>
    <scope>NUCLEOTIDE SEQUENCE</scope>
    <source>
        <strain evidence="1">E1834</strain>
    </source>
</reference>
<proteinExistence type="predicted"/>
<keyword evidence="2" id="KW-1185">Reference proteome</keyword>
<sequence length="132" mass="14909">MQAGIELIKLRTNGRQFRRIFSLDADMAYIRWTPSNKNPTKLEEECAFSIIHGDEHECLDLIALKAIDANIWITGLIALASEGVPSIRGRDVSGSLYSPANLRERWMSSSFKEIDQDIKGYTSEKSAVRLIH</sequence>
<gene>
    <name evidence="1" type="ORF">MENTE1834_LOCUS30612</name>
</gene>
<organism evidence="1 2">
    <name type="scientific">Meloidogyne enterolobii</name>
    <name type="common">Root-knot nematode worm</name>
    <name type="synonym">Meloidogyne mayaguensis</name>
    <dbReference type="NCBI Taxonomy" id="390850"/>
    <lineage>
        <taxon>Eukaryota</taxon>
        <taxon>Metazoa</taxon>
        <taxon>Ecdysozoa</taxon>
        <taxon>Nematoda</taxon>
        <taxon>Chromadorea</taxon>
        <taxon>Rhabditida</taxon>
        <taxon>Tylenchina</taxon>
        <taxon>Tylenchomorpha</taxon>
        <taxon>Tylenchoidea</taxon>
        <taxon>Meloidogynidae</taxon>
        <taxon>Meloidogyninae</taxon>
        <taxon>Meloidogyne</taxon>
    </lineage>
</organism>
<accession>A0ACB0ZWC4</accession>